<feature type="transmembrane region" description="Helical" evidence="5">
    <location>
        <begin position="49"/>
        <end position="66"/>
    </location>
</feature>
<dbReference type="Gene3D" id="1.50.10.150">
    <property type="entry name" value="Voltage-dependent anion channel"/>
    <property type="match status" value="1"/>
</dbReference>
<dbReference type="GO" id="GO:0046583">
    <property type="term" value="F:monoatomic cation efflux transmembrane transporter activity"/>
    <property type="evidence" value="ECO:0007669"/>
    <property type="project" value="TreeGrafter"/>
</dbReference>
<name>A0A1N6K5J1_9BURK</name>
<dbReference type="InterPro" id="IPR052951">
    <property type="entry name" value="Tellurite_res_ion_channel"/>
</dbReference>
<sequence>MSTVSVSPQVRHFSVPASSFGIVLGMAGLSNCWRFAHVVWGVDARIGEALFTLTAVVWLVLLVGYVTKWMRDHDDAMTEFEHPIHCCFIGLVPVSTVLVGAWVATWSDSAGSVLVILGAAGQLGFSTYRSGALLRGGRRHEDTTAVMYLPTVAGNFVSSIALSSIGYADAAKLFFGAGLFSWLALESVITNRLYTSEPLAHAIRPTLGIQLAPPAVASIAYLSISHNSIDMVFLGLFGYAVLQLLLLSRLLHWFVETGFSPSYWAFSFGATALVLASMHAASVHAHPAVDVLALPLFVLLNVAILALFVATLRLLLLGKLFMK</sequence>
<dbReference type="PANTHER" id="PTHR37955:SF1">
    <property type="entry name" value="DEP DOMAIN-CONTAINING PROTEIN"/>
    <property type="match status" value="1"/>
</dbReference>
<feature type="transmembrane region" description="Helical" evidence="5">
    <location>
        <begin position="86"/>
        <end position="104"/>
    </location>
</feature>
<dbReference type="OrthoDB" id="309023at2"/>
<organism evidence="6 7">
    <name type="scientific">Paraburkholderia phenazinium</name>
    <dbReference type="NCBI Taxonomy" id="60549"/>
    <lineage>
        <taxon>Bacteria</taxon>
        <taxon>Pseudomonadati</taxon>
        <taxon>Pseudomonadota</taxon>
        <taxon>Betaproteobacteria</taxon>
        <taxon>Burkholderiales</taxon>
        <taxon>Burkholderiaceae</taxon>
        <taxon>Paraburkholderia</taxon>
    </lineage>
</organism>
<keyword evidence="2 5" id="KW-0812">Transmembrane</keyword>
<dbReference type="Proteomes" id="UP000184693">
    <property type="component" value="Unassembled WGS sequence"/>
</dbReference>
<evidence type="ECO:0000256" key="4">
    <source>
        <dbReference type="ARBA" id="ARBA00023136"/>
    </source>
</evidence>
<evidence type="ECO:0000256" key="3">
    <source>
        <dbReference type="ARBA" id="ARBA00022989"/>
    </source>
</evidence>
<feature type="transmembrane region" description="Helical" evidence="5">
    <location>
        <begin position="263"/>
        <end position="281"/>
    </location>
</feature>
<dbReference type="Pfam" id="PF03595">
    <property type="entry name" value="SLAC1"/>
    <property type="match status" value="1"/>
</dbReference>
<dbReference type="InterPro" id="IPR038665">
    <property type="entry name" value="Voltage-dep_anion_channel_sf"/>
</dbReference>
<feature type="transmembrane region" description="Helical" evidence="5">
    <location>
        <begin position="293"/>
        <end position="316"/>
    </location>
</feature>
<reference evidence="6 7" key="1">
    <citation type="submission" date="2016-11" db="EMBL/GenBank/DDBJ databases">
        <authorList>
            <person name="Jaros S."/>
            <person name="Januszkiewicz K."/>
            <person name="Wedrychowicz H."/>
        </authorList>
    </citation>
    <scope>NUCLEOTIDE SEQUENCE [LARGE SCALE GENOMIC DNA]</scope>
    <source>
        <strain evidence="6 7">GAS86</strain>
    </source>
</reference>
<feature type="transmembrane region" description="Helical" evidence="5">
    <location>
        <begin position="110"/>
        <end position="128"/>
    </location>
</feature>
<dbReference type="RefSeq" id="WP_074267975.1">
    <property type="nucleotide sequence ID" value="NZ_FSRM01000002.1"/>
</dbReference>
<evidence type="ECO:0000313" key="7">
    <source>
        <dbReference type="Proteomes" id="UP000184693"/>
    </source>
</evidence>
<dbReference type="GO" id="GO:0005886">
    <property type="term" value="C:plasma membrane"/>
    <property type="evidence" value="ECO:0007669"/>
    <property type="project" value="TreeGrafter"/>
</dbReference>
<evidence type="ECO:0000313" key="6">
    <source>
        <dbReference type="EMBL" id="SIO51811.1"/>
    </source>
</evidence>
<evidence type="ECO:0000256" key="1">
    <source>
        <dbReference type="ARBA" id="ARBA00004141"/>
    </source>
</evidence>
<keyword evidence="4 5" id="KW-0472">Membrane</keyword>
<dbReference type="AlphaFoldDB" id="A0A1N6K5J1"/>
<accession>A0A1N6K5J1</accession>
<comment type="subcellular location">
    <subcellularLocation>
        <location evidence="1">Membrane</location>
        <topology evidence="1">Multi-pass membrane protein</topology>
    </subcellularLocation>
</comment>
<feature type="transmembrane region" description="Helical" evidence="5">
    <location>
        <begin position="231"/>
        <end position="251"/>
    </location>
</feature>
<evidence type="ECO:0000256" key="5">
    <source>
        <dbReference type="SAM" id="Phobius"/>
    </source>
</evidence>
<dbReference type="InterPro" id="IPR004695">
    <property type="entry name" value="SLAC1/Mae1/Ssu1/TehA"/>
</dbReference>
<feature type="transmembrane region" description="Helical" evidence="5">
    <location>
        <begin position="148"/>
        <end position="167"/>
    </location>
</feature>
<proteinExistence type="predicted"/>
<keyword evidence="3 5" id="KW-1133">Transmembrane helix</keyword>
<dbReference type="PANTHER" id="PTHR37955">
    <property type="entry name" value="TELLURITE RESISTANCE PROTEIN TEHA"/>
    <property type="match status" value="1"/>
</dbReference>
<dbReference type="NCBIfam" id="NF008032">
    <property type="entry name" value="PRK10764.1"/>
    <property type="match status" value="1"/>
</dbReference>
<gene>
    <name evidence="6" type="ORF">SAMN05444168_6091</name>
</gene>
<feature type="transmembrane region" description="Helical" evidence="5">
    <location>
        <begin position="12"/>
        <end position="29"/>
    </location>
</feature>
<dbReference type="EMBL" id="FSRM01000002">
    <property type="protein sequence ID" value="SIO51811.1"/>
    <property type="molecule type" value="Genomic_DNA"/>
</dbReference>
<protein>
    <submittedName>
        <fullName evidence="6">Tellurite resistance protein</fullName>
    </submittedName>
</protein>
<evidence type="ECO:0000256" key="2">
    <source>
        <dbReference type="ARBA" id="ARBA00022692"/>
    </source>
</evidence>